<evidence type="ECO:0000256" key="1">
    <source>
        <dbReference type="ARBA" id="ARBA00004651"/>
    </source>
</evidence>
<feature type="transmembrane region" description="Helical" evidence="6">
    <location>
        <begin position="217"/>
        <end position="237"/>
    </location>
</feature>
<dbReference type="NCBIfam" id="TIGR00765">
    <property type="entry name" value="yihY_not_rbn"/>
    <property type="match status" value="1"/>
</dbReference>
<evidence type="ECO:0000256" key="6">
    <source>
        <dbReference type="SAM" id="Phobius"/>
    </source>
</evidence>
<keyword evidence="5 6" id="KW-0472">Membrane</keyword>
<dbReference type="PANTHER" id="PTHR30213">
    <property type="entry name" value="INNER MEMBRANE PROTEIN YHJD"/>
    <property type="match status" value="1"/>
</dbReference>
<feature type="transmembrane region" description="Helical" evidence="6">
    <location>
        <begin position="243"/>
        <end position="261"/>
    </location>
</feature>
<dbReference type="KEGG" id="gms:SOIL9_17340"/>
<protein>
    <submittedName>
        <fullName evidence="7">Uncharacterized protein</fullName>
    </submittedName>
</protein>
<keyword evidence="8" id="KW-1185">Reference proteome</keyword>
<name>A0A6P2D911_9BACT</name>
<keyword evidence="2" id="KW-1003">Cell membrane</keyword>
<evidence type="ECO:0000256" key="2">
    <source>
        <dbReference type="ARBA" id="ARBA00022475"/>
    </source>
</evidence>
<dbReference type="InterPro" id="IPR017039">
    <property type="entry name" value="Virul_fac_BrkB"/>
</dbReference>
<feature type="transmembrane region" description="Helical" evidence="6">
    <location>
        <begin position="92"/>
        <end position="111"/>
    </location>
</feature>
<sequence>MKITPRDTWNLLRDSGSKFIEDKAPRIGAALAYYTALSLSPLLLAVVAIAGLAFGQEAARGEIVEQFRDTIGVEAASFVEQLVLKSSSQSDGIIATVIALGVLFFGASGVFSDMQSALNTIWKVPGRKPEGGVLIIIKERLLSFSLVCGAAFLLLVSLVVTAVLAGVNSHIAGWMPGMDSLAQVINFGLNFALTAALFAMIFKWLPETQLAWRDVGIGACVTAGLFSIGRYLIGLYLGKAAVGSTYGAAGAFVVLLVWIYYSTQILLFGAELTFVYAQRFGSGVRTADGALVEPRAATTPDLAPAAVS</sequence>
<evidence type="ECO:0000256" key="3">
    <source>
        <dbReference type="ARBA" id="ARBA00022692"/>
    </source>
</evidence>
<feature type="transmembrane region" description="Helical" evidence="6">
    <location>
        <begin position="31"/>
        <end position="54"/>
    </location>
</feature>
<dbReference type="RefSeq" id="WP_162670327.1">
    <property type="nucleotide sequence ID" value="NZ_LR593886.1"/>
</dbReference>
<dbReference type="Proteomes" id="UP000464178">
    <property type="component" value="Chromosome"/>
</dbReference>
<evidence type="ECO:0000313" key="7">
    <source>
        <dbReference type="EMBL" id="VTR95980.1"/>
    </source>
</evidence>
<feature type="transmembrane region" description="Helical" evidence="6">
    <location>
        <begin position="141"/>
        <end position="164"/>
    </location>
</feature>
<evidence type="ECO:0000256" key="5">
    <source>
        <dbReference type="ARBA" id="ARBA00023136"/>
    </source>
</evidence>
<dbReference type="AlphaFoldDB" id="A0A6P2D911"/>
<reference evidence="7 8" key="1">
    <citation type="submission" date="2019-05" db="EMBL/GenBank/DDBJ databases">
        <authorList>
            <consortium name="Science for Life Laboratories"/>
        </authorList>
    </citation>
    <scope>NUCLEOTIDE SEQUENCE [LARGE SCALE GENOMIC DNA]</scope>
    <source>
        <strain evidence="7">Soil9</strain>
    </source>
</reference>
<proteinExistence type="predicted"/>
<feature type="transmembrane region" description="Helical" evidence="6">
    <location>
        <begin position="184"/>
        <end position="205"/>
    </location>
</feature>
<dbReference type="EMBL" id="LR593886">
    <property type="protein sequence ID" value="VTR95980.1"/>
    <property type="molecule type" value="Genomic_DNA"/>
</dbReference>
<comment type="subcellular location">
    <subcellularLocation>
        <location evidence="1">Cell membrane</location>
        <topology evidence="1">Multi-pass membrane protein</topology>
    </subcellularLocation>
</comment>
<accession>A0A6P2D911</accession>
<evidence type="ECO:0000313" key="8">
    <source>
        <dbReference type="Proteomes" id="UP000464178"/>
    </source>
</evidence>
<dbReference type="PANTHER" id="PTHR30213:SF1">
    <property type="entry name" value="INNER MEMBRANE PROTEIN YHJD"/>
    <property type="match status" value="1"/>
</dbReference>
<evidence type="ECO:0000256" key="4">
    <source>
        <dbReference type="ARBA" id="ARBA00022989"/>
    </source>
</evidence>
<gene>
    <name evidence="7" type="ORF">SOIL9_17340</name>
</gene>
<dbReference type="PIRSF" id="PIRSF035875">
    <property type="entry name" value="RNase_BN"/>
    <property type="match status" value="1"/>
</dbReference>
<organism evidence="7 8">
    <name type="scientific">Gemmata massiliana</name>
    <dbReference type="NCBI Taxonomy" id="1210884"/>
    <lineage>
        <taxon>Bacteria</taxon>
        <taxon>Pseudomonadati</taxon>
        <taxon>Planctomycetota</taxon>
        <taxon>Planctomycetia</taxon>
        <taxon>Gemmatales</taxon>
        <taxon>Gemmataceae</taxon>
        <taxon>Gemmata</taxon>
    </lineage>
</organism>
<dbReference type="Pfam" id="PF03631">
    <property type="entry name" value="Virul_fac_BrkB"/>
    <property type="match status" value="1"/>
</dbReference>
<dbReference type="GO" id="GO:0005886">
    <property type="term" value="C:plasma membrane"/>
    <property type="evidence" value="ECO:0007669"/>
    <property type="project" value="UniProtKB-SubCell"/>
</dbReference>
<keyword evidence="3 6" id="KW-0812">Transmembrane</keyword>
<keyword evidence="4 6" id="KW-1133">Transmembrane helix</keyword>